<reference evidence="2" key="1">
    <citation type="journal article" date="2015" name="Genome Biol. Evol.">
        <title>Organellar Genomes of White Spruce (Picea glauca): Assembly and Annotation.</title>
        <authorList>
            <person name="Jackman S.D."/>
            <person name="Warren R.L."/>
            <person name="Gibb E.A."/>
            <person name="Vandervalk B.P."/>
            <person name="Mohamadi H."/>
            <person name="Chu J."/>
            <person name="Raymond A."/>
            <person name="Pleasance S."/>
            <person name="Coope R."/>
            <person name="Wildung M.R."/>
            <person name="Ritland C.E."/>
            <person name="Bousquet J."/>
            <person name="Jones S.J."/>
            <person name="Bohlmann J."/>
            <person name="Birol I."/>
        </authorList>
    </citation>
    <scope>NUCLEOTIDE SEQUENCE [LARGE SCALE GENOMIC DNA]</scope>
    <source>
        <tissue evidence="2">Flushing bud</tissue>
    </source>
</reference>
<proteinExistence type="predicted"/>
<accession>A0A101LUU5</accession>
<keyword evidence="2" id="KW-0496">Mitochondrion</keyword>
<feature type="transmembrane region" description="Helical" evidence="1">
    <location>
        <begin position="103"/>
        <end position="122"/>
    </location>
</feature>
<geneLocation type="mitochondrion" evidence="2"/>
<evidence type="ECO:0000256" key="1">
    <source>
        <dbReference type="SAM" id="Phobius"/>
    </source>
</evidence>
<keyword evidence="1" id="KW-0472">Membrane</keyword>
<organism evidence="2">
    <name type="scientific">Picea glauca</name>
    <name type="common">White spruce</name>
    <name type="synonym">Pinus glauca</name>
    <dbReference type="NCBI Taxonomy" id="3330"/>
    <lineage>
        <taxon>Eukaryota</taxon>
        <taxon>Viridiplantae</taxon>
        <taxon>Streptophyta</taxon>
        <taxon>Embryophyta</taxon>
        <taxon>Tracheophyta</taxon>
        <taxon>Spermatophyta</taxon>
        <taxon>Pinopsida</taxon>
        <taxon>Pinidae</taxon>
        <taxon>Conifers I</taxon>
        <taxon>Pinales</taxon>
        <taxon>Pinaceae</taxon>
        <taxon>Picea</taxon>
    </lineage>
</organism>
<evidence type="ECO:0000313" key="2">
    <source>
        <dbReference type="EMBL" id="KUM45760.1"/>
    </source>
</evidence>
<keyword evidence="1" id="KW-0812">Transmembrane</keyword>
<keyword evidence="1" id="KW-1133">Transmembrane helix</keyword>
<dbReference type="EMBL" id="LKAM01000016">
    <property type="protein sequence ID" value="KUM45760.1"/>
    <property type="molecule type" value="Genomic_DNA"/>
</dbReference>
<name>A0A101LUU5_PICGL</name>
<comment type="caution">
    <text evidence="2">The sequence shown here is derived from an EMBL/GenBank/DDBJ whole genome shotgun (WGS) entry which is preliminary data.</text>
</comment>
<protein>
    <submittedName>
        <fullName evidence="2">Uncharacterized protein</fullName>
    </submittedName>
</protein>
<gene>
    <name evidence="2" type="ORF">ABT39_MTgene2326</name>
</gene>
<dbReference type="PANTHER" id="PTHR46201">
    <property type="entry name" value="PHD FINGER PROTEIN MALE MEIOCYTE DEATH 1-RELATED"/>
    <property type="match status" value="1"/>
</dbReference>
<dbReference type="AlphaFoldDB" id="A0A101LUU5"/>
<sequence>MSIPIFEACKKRKRIPKLYGLHSFADPRCPIALSGPFRDNIRVFLQECAELEDYNVEGMPIWCTLLVHENRGFVVSFYTIEESRVHSLRPFCDQCRCTGKARILFSLIVLFFNWVSVPSLWISL</sequence>
<dbReference type="PANTHER" id="PTHR46201:SF9">
    <property type="entry name" value="PHD FINGER PROTEIN MALE MEIOCYTE DEATH 1"/>
    <property type="match status" value="1"/>
</dbReference>